<dbReference type="EMBL" id="CAJOAY010002741">
    <property type="protein sequence ID" value="CAF3976089.1"/>
    <property type="molecule type" value="Genomic_DNA"/>
</dbReference>
<dbReference type="InterPro" id="IPR029526">
    <property type="entry name" value="PGBD"/>
</dbReference>
<dbReference type="OrthoDB" id="10049986at2759"/>
<accession>A0A814FXZ6</accession>
<feature type="compositionally biased region" description="Acidic residues" evidence="1">
    <location>
        <begin position="10"/>
        <end position="19"/>
    </location>
</feature>
<dbReference type="Proteomes" id="UP000663881">
    <property type="component" value="Unassembled WGS sequence"/>
</dbReference>
<dbReference type="PANTHER" id="PTHR46599:SF6">
    <property type="entry name" value="DUAL SPECIFICITY PHOSPHATASE 26"/>
    <property type="match status" value="1"/>
</dbReference>
<feature type="domain" description="PiggyBac transposable element-derived protein" evidence="2">
    <location>
        <begin position="94"/>
        <end position="453"/>
    </location>
</feature>
<evidence type="ECO:0000256" key="1">
    <source>
        <dbReference type="SAM" id="MobiDB-lite"/>
    </source>
</evidence>
<feature type="region of interest" description="Disordered" evidence="1">
    <location>
        <begin position="1"/>
        <end position="43"/>
    </location>
</feature>
<dbReference type="AlphaFoldDB" id="A0A814FXZ6"/>
<protein>
    <recommendedName>
        <fullName evidence="2">PiggyBac transposable element-derived protein domain-containing protein</fullName>
    </recommendedName>
</protein>
<proteinExistence type="predicted"/>
<dbReference type="PANTHER" id="PTHR46599">
    <property type="entry name" value="PIGGYBAC TRANSPOSABLE ELEMENT-DERIVED PROTEIN 4"/>
    <property type="match status" value="1"/>
</dbReference>
<gene>
    <name evidence="4" type="ORF">OKA104_LOCUS28385</name>
    <name evidence="3" type="ORF">VCS650_LOCUS14227</name>
</gene>
<name>A0A814FXZ6_9BILA</name>
<evidence type="ECO:0000313" key="3">
    <source>
        <dbReference type="EMBL" id="CAF0991562.1"/>
    </source>
</evidence>
<evidence type="ECO:0000313" key="4">
    <source>
        <dbReference type="EMBL" id="CAF3976089.1"/>
    </source>
</evidence>
<dbReference type="EMBL" id="CAJNON010000118">
    <property type="protein sequence ID" value="CAF0991562.1"/>
    <property type="molecule type" value="Genomic_DNA"/>
</dbReference>
<evidence type="ECO:0000259" key="2">
    <source>
        <dbReference type="Pfam" id="PF13843"/>
    </source>
</evidence>
<reference evidence="3" key="1">
    <citation type="submission" date="2021-02" db="EMBL/GenBank/DDBJ databases">
        <authorList>
            <person name="Nowell W R."/>
        </authorList>
    </citation>
    <scope>NUCLEOTIDE SEQUENCE</scope>
</reference>
<evidence type="ECO:0000313" key="5">
    <source>
        <dbReference type="Proteomes" id="UP000663891"/>
    </source>
</evidence>
<dbReference type="Proteomes" id="UP000663891">
    <property type="component" value="Unassembled WGS sequence"/>
</dbReference>
<dbReference type="Pfam" id="PF13843">
    <property type="entry name" value="DDE_Tnp_1_7"/>
    <property type="match status" value="1"/>
</dbReference>
<organism evidence="3 5">
    <name type="scientific">Adineta steineri</name>
    <dbReference type="NCBI Taxonomy" id="433720"/>
    <lineage>
        <taxon>Eukaryota</taxon>
        <taxon>Metazoa</taxon>
        <taxon>Spiralia</taxon>
        <taxon>Gnathifera</taxon>
        <taxon>Rotifera</taxon>
        <taxon>Eurotatoria</taxon>
        <taxon>Bdelloidea</taxon>
        <taxon>Adinetida</taxon>
        <taxon>Adinetidae</taxon>
        <taxon>Adineta</taxon>
    </lineage>
</organism>
<comment type="caution">
    <text evidence="3">The sequence shown here is derived from an EMBL/GenBank/DDBJ whole genome shotgun (WGS) entry which is preliminary data.</text>
</comment>
<sequence>MSNSTNEFDNISEDDDSSSDTDYHISETESDDISSDDLISQHEDSFESCASDDDLSDSYVNDDNDIVKRTQPDFLKKNGISWSTQQTQFPGRLHAFRLFITKDILNEIVIQTNRYAKRFIDQENQRRLNIRNSHKQSIKWKELDCVELEAFLGLLIQAGAEFSQHQSLTELWDINRSRSLYHATMTLERFKNLLRFLRFDDRQRRNKSDRLAAIQYVFQLFTKQLPRHFIPSENMTIDEQLVPFRGRCCFIQYMPQKPARYGLKFWTLCDVKSRYILALELYSGKVGNTIQRNISTNIVLHLVDQLPKNVQQGRNITFDRYFTDFNLVQALLERKMTSLGVVNHRRSFVPNELKVIRQDLYSSWFYFSDQNTLLSYQAKPKKPPIILLSTLHDFAEVFDDEKKLLTMIHDYNQTKFGGDVADQCINNYTCRRITRRWPMIVFFNMVDIAAINSLNIWLDQNPDWNAGKKYVRRLFLEELSKLLTDTHNQRRVKQPRLAPKIKLALQSLGYELKPENLVVEDTIDNLVKTKKRCFLCPSHPGRKVRRTCDTCQKNVCNSHSISITSVICQSCKKNKSSK</sequence>